<dbReference type="InterPro" id="IPR006311">
    <property type="entry name" value="TAT_signal"/>
</dbReference>
<dbReference type="Proteomes" id="UP000244174">
    <property type="component" value="Unassembled WGS sequence"/>
</dbReference>
<evidence type="ECO:0000313" key="1">
    <source>
        <dbReference type="EMBL" id="PTX43711.1"/>
    </source>
</evidence>
<dbReference type="AlphaFoldDB" id="A0A2T6AIT5"/>
<keyword evidence="2" id="KW-1185">Reference proteome</keyword>
<name>A0A2T6AIT5_9FLAO</name>
<evidence type="ECO:0000313" key="2">
    <source>
        <dbReference type="Proteomes" id="UP000244174"/>
    </source>
</evidence>
<protein>
    <submittedName>
        <fullName evidence="1">Uncharacterized protein</fullName>
    </submittedName>
</protein>
<dbReference type="EMBL" id="QBKQ01000002">
    <property type="protein sequence ID" value="PTX43711.1"/>
    <property type="molecule type" value="Genomic_DNA"/>
</dbReference>
<comment type="caution">
    <text evidence="1">The sequence shown here is derived from an EMBL/GenBank/DDBJ whole genome shotgun (WGS) entry which is preliminary data.</text>
</comment>
<dbReference type="RefSeq" id="WP_108172118.1">
    <property type="nucleotide sequence ID" value="NZ_QBKQ01000002.1"/>
</dbReference>
<gene>
    <name evidence="1" type="ORF">C8P64_2243</name>
</gene>
<proteinExistence type="predicted"/>
<organism evidence="1 2">
    <name type="scientific">Christiangramia gaetbulicola</name>
    <dbReference type="NCBI Taxonomy" id="703340"/>
    <lineage>
        <taxon>Bacteria</taxon>
        <taxon>Pseudomonadati</taxon>
        <taxon>Bacteroidota</taxon>
        <taxon>Flavobacteriia</taxon>
        <taxon>Flavobacteriales</taxon>
        <taxon>Flavobacteriaceae</taxon>
        <taxon>Christiangramia</taxon>
    </lineage>
</organism>
<accession>A0A2T6AIT5</accession>
<sequence>MKSDQLNATRRDFLGAMVLGAAASGISMLTNPLEAKVSALNKKSLGDPEKWFDKIKGSHRVVFDGSTPHHNFPVIWNWAWYYSNNGAGINDDDLTGMTVLRHDAIPFAMKDGAWEKYNLGKMFDIKDNSTKAAALRNVVYEPKEGDMPMPVVEGIKKLQDRGAMFCVCDLALNVYSGMAAQEMGMDATEVYEEWKAAVLPGIQIVPSGVWALTMAQEHDCAYIFAG</sequence>
<dbReference type="PROSITE" id="PS51318">
    <property type="entry name" value="TAT"/>
    <property type="match status" value="1"/>
</dbReference>
<dbReference type="InterPro" id="IPR027396">
    <property type="entry name" value="DsrEFH-like"/>
</dbReference>
<reference evidence="1 2" key="1">
    <citation type="submission" date="2018-04" db="EMBL/GenBank/DDBJ databases">
        <title>Genomic Encyclopedia of Archaeal and Bacterial Type Strains, Phase II (KMG-II): from individual species to whole genera.</title>
        <authorList>
            <person name="Goeker M."/>
        </authorList>
    </citation>
    <scope>NUCLEOTIDE SEQUENCE [LARGE SCALE GENOMIC DNA]</scope>
    <source>
        <strain evidence="1 2">DSM 23082</strain>
    </source>
</reference>
<dbReference type="OrthoDB" id="1174147at2"/>
<dbReference type="Gene3D" id="3.40.1260.10">
    <property type="entry name" value="DsrEFH-like"/>
    <property type="match status" value="1"/>
</dbReference>